<proteinExistence type="predicted"/>
<dbReference type="InterPro" id="IPR052159">
    <property type="entry name" value="Competence_DNA_uptake"/>
</dbReference>
<accession>A0ABS7BLS3</accession>
<sequence>MATTFGLKMLPALDGDCMILTWGDGGALHHMIVDGGRKSAYLHLFDELSTIKNAGERVDLYVLSHVDADHIEGALAYLDDVNRPLLPEQVWYNGFEEMGRAGPRTGVRSMRQGDDWSKAISRLRLPLNSPFKEGVASIEKAPSVLEVKGLKITMLSPAASHLAAMRVKWDAYRETTASARAGTRGPGKIARKPVATPISIEDYIADGESDSELPNGTSIALVAEWQGRRVLLAGDAHPDLLASSLAPLAEKEGGRFRLDLLKASHHGSKKNTSRQLIEAISCRQLAISTNGSLHQHPDPEAIARFLHFGVEGPKDIWFNYASEWALPWDDPATKEKYGYRAHFPTGLQGLIEIDVMMDRES</sequence>
<dbReference type="PANTHER" id="PTHR30619">
    <property type="entry name" value="DNA INTERNALIZATION/COMPETENCE PROTEIN COMEC/REC2"/>
    <property type="match status" value="1"/>
</dbReference>
<dbReference type="EMBL" id="JAHXZN010000001">
    <property type="protein sequence ID" value="MBW6530530.1"/>
    <property type="molecule type" value="Genomic_DNA"/>
</dbReference>
<evidence type="ECO:0008006" key="3">
    <source>
        <dbReference type="Google" id="ProtNLM"/>
    </source>
</evidence>
<dbReference type="Proteomes" id="UP000759103">
    <property type="component" value="Unassembled WGS sequence"/>
</dbReference>
<dbReference type="Gene3D" id="3.60.15.10">
    <property type="entry name" value="Ribonuclease Z/Hydroxyacylglutathione hydrolase-like"/>
    <property type="match status" value="1"/>
</dbReference>
<gene>
    <name evidence="1" type="ORF">KZ820_07255</name>
</gene>
<dbReference type="InterPro" id="IPR036866">
    <property type="entry name" value="RibonucZ/Hydroxyglut_hydro"/>
</dbReference>
<keyword evidence="2" id="KW-1185">Reference proteome</keyword>
<evidence type="ECO:0000313" key="1">
    <source>
        <dbReference type="EMBL" id="MBW6530530.1"/>
    </source>
</evidence>
<dbReference type="SUPFAM" id="SSF56281">
    <property type="entry name" value="Metallo-hydrolase/oxidoreductase"/>
    <property type="match status" value="1"/>
</dbReference>
<evidence type="ECO:0000313" key="2">
    <source>
        <dbReference type="Proteomes" id="UP000759103"/>
    </source>
</evidence>
<comment type="caution">
    <text evidence="1">The sequence shown here is derived from an EMBL/GenBank/DDBJ whole genome shotgun (WGS) entry which is preliminary data.</text>
</comment>
<organism evidence="1 2">
    <name type="scientific">Sphingomonas citri</name>
    <dbReference type="NCBI Taxonomy" id="2862499"/>
    <lineage>
        <taxon>Bacteria</taxon>
        <taxon>Pseudomonadati</taxon>
        <taxon>Pseudomonadota</taxon>
        <taxon>Alphaproteobacteria</taxon>
        <taxon>Sphingomonadales</taxon>
        <taxon>Sphingomonadaceae</taxon>
        <taxon>Sphingomonas</taxon>
    </lineage>
</organism>
<protein>
    <recommendedName>
        <fullName evidence="3">Metallo-beta-lactamase domain-containing protein</fullName>
    </recommendedName>
</protein>
<dbReference type="RefSeq" id="WP_219747879.1">
    <property type="nucleotide sequence ID" value="NZ_JAHXZN010000001.1"/>
</dbReference>
<dbReference type="PANTHER" id="PTHR30619:SF1">
    <property type="entry name" value="RECOMBINATION PROTEIN 2"/>
    <property type="match status" value="1"/>
</dbReference>
<reference evidence="1 2" key="1">
    <citation type="submission" date="2021-07" db="EMBL/GenBank/DDBJ databases">
        <title>Sphingomonas sp.</title>
        <authorList>
            <person name="Feng G."/>
            <person name="Li J."/>
            <person name="Pan M."/>
        </authorList>
    </citation>
    <scope>NUCLEOTIDE SEQUENCE [LARGE SCALE GENOMIC DNA]</scope>
    <source>
        <strain evidence="1 2">RRHST34</strain>
    </source>
</reference>
<name>A0ABS7BLS3_9SPHN</name>